<accession>A0A1F7WXY9</accession>
<sequence>MVMPENSCSGCKTTILSEESIYCHKCGARLKEGAAARGLQKPRTGADEEPKPFVAADSGIFPENNDAPPLAEAGSGPAAKTPGERWDEFSRNYYRLPFSVSVCIVLAALAYAVSPFDFVSGAPLISWVDDALILLCASINLLHCGVEASNHSENVTFKRVKLIVVPITAIVIFFMWFSVNIVLILFQKQ</sequence>
<proteinExistence type="predicted"/>
<evidence type="ECO:0000313" key="3">
    <source>
        <dbReference type="Proteomes" id="UP000178735"/>
    </source>
</evidence>
<dbReference type="Proteomes" id="UP000178735">
    <property type="component" value="Unassembled WGS sequence"/>
</dbReference>
<organism evidence="2 3">
    <name type="scientific">Candidatus Wallbacteria bacterium GWC2_49_35</name>
    <dbReference type="NCBI Taxonomy" id="1817813"/>
    <lineage>
        <taxon>Bacteria</taxon>
        <taxon>Candidatus Walliibacteriota</taxon>
    </lineage>
</organism>
<keyword evidence="1" id="KW-0812">Transmembrane</keyword>
<keyword evidence="1" id="KW-0472">Membrane</keyword>
<reference evidence="2 3" key="1">
    <citation type="journal article" date="2016" name="Nat. Commun.">
        <title>Thousands of microbial genomes shed light on interconnected biogeochemical processes in an aquifer system.</title>
        <authorList>
            <person name="Anantharaman K."/>
            <person name="Brown C.T."/>
            <person name="Hug L.A."/>
            <person name="Sharon I."/>
            <person name="Castelle C.J."/>
            <person name="Probst A.J."/>
            <person name="Thomas B.C."/>
            <person name="Singh A."/>
            <person name="Wilkins M.J."/>
            <person name="Karaoz U."/>
            <person name="Brodie E.L."/>
            <person name="Williams K.H."/>
            <person name="Hubbard S.S."/>
            <person name="Banfield J.F."/>
        </authorList>
    </citation>
    <scope>NUCLEOTIDE SEQUENCE [LARGE SCALE GENOMIC DNA]</scope>
</reference>
<dbReference type="EMBL" id="MGFH01000050">
    <property type="protein sequence ID" value="OGM06998.1"/>
    <property type="molecule type" value="Genomic_DNA"/>
</dbReference>
<feature type="transmembrane region" description="Helical" evidence="1">
    <location>
        <begin position="93"/>
        <end position="112"/>
    </location>
</feature>
<protein>
    <recommendedName>
        <fullName evidence="4">DUF1232 domain-containing protein</fullName>
    </recommendedName>
</protein>
<evidence type="ECO:0000256" key="1">
    <source>
        <dbReference type="SAM" id="Phobius"/>
    </source>
</evidence>
<gene>
    <name evidence="2" type="ORF">A2008_10600</name>
</gene>
<evidence type="ECO:0008006" key="4">
    <source>
        <dbReference type="Google" id="ProtNLM"/>
    </source>
</evidence>
<feature type="transmembrane region" description="Helical" evidence="1">
    <location>
        <begin position="162"/>
        <end position="186"/>
    </location>
</feature>
<evidence type="ECO:0000313" key="2">
    <source>
        <dbReference type="EMBL" id="OGM06998.1"/>
    </source>
</evidence>
<keyword evidence="1" id="KW-1133">Transmembrane helix</keyword>
<dbReference type="STRING" id="1817813.A2008_10600"/>
<dbReference type="AlphaFoldDB" id="A0A1F7WXY9"/>
<name>A0A1F7WXY9_9BACT</name>
<comment type="caution">
    <text evidence="2">The sequence shown here is derived from an EMBL/GenBank/DDBJ whole genome shotgun (WGS) entry which is preliminary data.</text>
</comment>